<sequence length="954" mass="107056">MREQRYRNSRIRSPPRNWIREKRDRERMKGNGQSSSSRSSGPVRSELEQTRDTGPAERRENDSSYFYSGGQGNEQVRNLSQFSGSRIHGESPSLKFHWNNLLAGNSKNVNLGTWYGSGIGGQSHRTNVEMGYQGNGLSDFGAVPITSSIESGRVRGFSTYSNDLGTMTNYKHIGGRVMPPMGNHEVGVHSNNETLRQWEHRHLPKTSASALYKQERELMFDSSVASFGDRVPISQPSAFPGGSPSILNDESLRVHKQDPPHSFNGLNRSQEISHGHVGQSEHGQAPCFNATETSGRPKGLADYRRVHLGPTEVMDEGFKYPEMQASERNVMATLPDNIPYDNITRFQKEYRRQDSSRPSIVDSIVDKIDGIESSHGNAIRGFALMEHNLSVSQQLIPSYLDATRVTYKTDNYGEGLGARNTQLEYGTEDNYREALGARDTQLEYRREVCRGSGSGSLPLGADDAYERDASFMSYGDGGSLRKLPVLDYDQHLYEQEVSSNQRLTVEELAMLMHGQSEERRSLYLESRSPRNQNASDSVHYLNHEEGNWFDEDMNHVHCNNQLSSPSLLVPGHSNEHKKSVGKSIKKRLGPARIIPAAKPLGAARTDIHKRLGPVRKDINKRLGPIRREIHMRLESARTVPPVNHFVWKRHQECNSPRRNQVDWCESQHALGSNIAEINVKLAKIEPYEDSHEFKQLVDKAFFKFVKLLNENPRQQRKYTNQERTGTLKCSVCGSKSKEFVDTLSLVKHAYASHRTESRTEHLGLHKALCMILGWDASTDGPWVLKKLPTTEAWALKEDLIIWPPVVVVHNISISSNNPDDRSIVSIEGLVAILEGMGFGGGKTKVYRGKPANQSVLTVTFTATFSGLQEAERLHKIYADNKHGRAEFQQVDSSGPESSSVNIQYMRAGKVEGVLYGYLGNAGDLDKLDFESKKRSVIKSKKDIHAIANNSFTAE</sequence>
<dbReference type="KEGG" id="qsa:O6P43_000435"/>
<feature type="region of interest" description="Disordered" evidence="1">
    <location>
        <begin position="259"/>
        <end position="298"/>
    </location>
</feature>
<name>A0AAD7VMM1_QUISA</name>
<evidence type="ECO:0000256" key="1">
    <source>
        <dbReference type="SAM" id="MobiDB-lite"/>
    </source>
</evidence>
<dbReference type="EMBL" id="JARAOO010000001">
    <property type="protein sequence ID" value="KAJ7981128.1"/>
    <property type="molecule type" value="Genomic_DNA"/>
</dbReference>
<evidence type="ECO:0000259" key="2">
    <source>
        <dbReference type="Pfam" id="PF03468"/>
    </source>
</evidence>
<dbReference type="InterPro" id="IPR038588">
    <property type="entry name" value="XS_domain_sf"/>
</dbReference>
<dbReference type="Pfam" id="PF03468">
    <property type="entry name" value="XS"/>
    <property type="match status" value="1"/>
</dbReference>
<dbReference type="PANTHER" id="PTHR46619">
    <property type="entry name" value="RNA RECOGNITION MOTIF XS DOMAIN PROTEIN-RELATED"/>
    <property type="match status" value="1"/>
</dbReference>
<dbReference type="Proteomes" id="UP001163823">
    <property type="component" value="Chromosome 1"/>
</dbReference>
<keyword evidence="4" id="KW-1185">Reference proteome</keyword>
<feature type="region of interest" description="Disordered" evidence="1">
    <location>
        <begin position="1"/>
        <end position="75"/>
    </location>
</feature>
<accession>A0AAD7VMM1</accession>
<reference evidence="3 4" key="1">
    <citation type="journal article" date="2023" name="Science">
        <title>Elucidation of the pathway for biosynthesis of saponin adjuvants from the soapbark tree.</title>
        <authorList>
            <person name="Reed J."/>
            <person name="Orme A."/>
            <person name="El-Demerdash A."/>
            <person name="Owen C."/>
            <person name="Martin L.B.B."/>
            <person name="Misra R.C."/>
            <person name="Kikuchi S."/>
            <person name="Rejzek M."/>
            <person name="Martin A.C."/>
            <person name="Harkess A."/>
            <person name="Leebens-Mack J."/>
            <person name="Louveau T."/>
            <person name="Stephenson M.J."/>
            <person name="Osbourn A."/>
        </authorList>
    </citation>
    <scope>NUCLEOTIDE SEQUENCE [LARGE SCALE GENOMIC DNA]</scope>
    <source>
        <strain evidence="3">S10</strain>
    </source>
</reference>
<dbReference type="PANTHER" id="PTHR46619:SF2">
    <property type="entry name" value="XS DOMAIN PROTEIN"/>
    <property type="match status" value="1"/>
</dbReference>
<proteinExistence type="predicted"/>
<dbReference type="Gene3D" id="3.30.70.2890">
    <property type="entry name" value="XS domain"/>
    <property type="match status" value="1"/>
</dbReference>
<feature type="compositionally biased region" description="Basic and acidic residues" evidence="1">
    <location>
        <begin position="45"/>
        <end position="62"/>
    </location>
</feature>
<protein>
    <submittedName>
        <fullName evidence="3">Suppressor of gene silencing protein</fullName>
    </submittedName>
</protein>
<feature type="domain" description="XS" evidence="2">
    <location>
        <begin position="797"/>
        <end position="925"/>
    </location>
</feature>
<dbReference type="AlphaFoldDB" id="A0AAD7VMM1"/>
<feature type="compositionally biased region" description="Basic and acidic residues" evidence="1">
    <location>
        <begin position="18"/>
        <end position="29"/>
    </location>
</feature>
<evidence type="ECO:0000313" key="3">
    <source>
        <dbReference type="EMBL" id="KAJ7981128.1"/>
    </source>
</evidence>
<dbReference type="GO" id="GO:0031047">
    <property type="term" value="P:regulatory ncRNA-mediated gene silencing"/>
    <property type="evidence" value="ECO:0007669"/>
    <property type="project" value="InterPro"/>
</dbReference>
<evidence type="ECO:0000313" key="4">
    <source>
        <dbReference type="Proteomes" id="UP001163823"/>
    </source>
</evidence>
<dbReference type="InterPro" id="IPR005380">
    <property type="entry name" value="XS_domain"/>
</dbReference>
<gene>
    <name evidence="3" type="ORF">O6P43_000435</name>
</gene>
<comment type="caution">
    <text evidence="3">The sequence shown here is derived from an EMBL/GenBank/DDBJ whole genome shotgun (WGS) entry which is preliminary data.</text>
</comment>
<organism evidence="3 4">
    <name type="scientific">Quillaja saponaria</name>
    <name type="common">Soap bark tree</name>
    <dbReference type="NCBI Taxonomy" id="32244"/>
    <lineage>
        <taxon>Eukaryota</taxon>
        <taxon>Viridiplantae</taxon>
        <taxon>Streptophyta</taxon>
        <taxon>Embryophyta</taxon>
        <taxon>Tracheophyta</taxon>
        <taxon>Spermatophyta</taxon>
        <taxon>Magnoliopsida</taxon>
        <taxon>eudicotyledons</taxon>
        <taxon>Gunneridae</taxon>
        <taxon>Pentapetalae</taxon>
        <taxon>rosids</taxon>
        <taxon>fabids</taxon>
        <taxon>Fabales</taxon>
        <taxon>Quillajaceae</taxon>
        <taxon>Quillaja</taxon>
    </lineage>
</organism>